<evidence type="ECO:0000313" key="2">
    <source>
        <dbReference type="Proteomes" id="UP000280834"/>
    </source>
</evidence>
<dbReference type="WBParaSite" id="BTMF_0000429001-mRNA-1">
    <property type="protein sequence ID" value="BTMF_0000429001-mRNA-1"/>
    <property type="gene ID" value="BTMF_0000429001"/>
</dbReference>
<sequence length="42" mass="4965">MSRSKLYFRMALSKHEDITTAQPFHLKIFMDVCYVTIDINIS</sequence>
<name>A0A0R3QD56_9BILA</name>
<accession>A0A0R3QD56</accession>
<organism evidence="3">
    <name type="scientific">Brugia timori</name>
    <dbReference type="NCBI Taxonomy" id="42155"/>
    <lineage>
        <taxon>Eukaryota</taxon>
        <taxon>Metazoa</taxon>
        <taxon>Ecdysozoa</taxon>
        <taxon>Nematoda</taxon>
        <taxon>Chromadorea</taxon>
        <taxon>Rhabditida</taxon>
        <taxon>Spirurina</taxon>
        <taxon>Spiruromorpha</taxon>
        <taxon>Filarioidea</taxon>
        <taxon>Onchocercidae</taxon>
        <taxon>Brugia</taxon>
    </lineage>
</organism>
<evidence type="ECO:0000313" key="1">
    <source>
        <dbReference type="EMBL" id="VDO15098.1"/>
    </source>
</evidence>
<keyword evidence="2" id="KW-1185">Reference proteome</keyword>
<reference evidence="1 2" key="2">
    <citation type="submission" date="2018-11" db="EMBL/GenBank/DDBJ databases">
        <authorList>
            <consortium name="Pathogen Informatics"/>
        </authorList>
    </citation>
    <scope>NUCLEOTIDE SEQUENCE [LARGE SCALE GENOMIC DNA]</scope>
</reference>
<dbReference type="EMBL" id="UZAG01003280">
    <property type="protein sequence ID" value="VDO15098.1"/>
    <property type="molecule type" value="Genomic_DNA"/>
</dbReference>
<proteinExistence type="predicted"/>
<reference evidence="3" key="1">
    <citation type="submission" date="2017-02" db="UniProtKB">
        <authorList>
            <consortium name="WormBaseParasite"/>
        </authorList>
    </citation>
    <scope>IDENTIFICATION</scope>
</reference>
<gene>
    <name evidence="1" type="ORF">BTMF_LOCUS3588</name>
</gene>
<evidence type="ECO:0000313" key="3">
    <source>
        <dbReference type="WBParaSite" id="BTMF_0000429001-mRNA-1"/>
    </source>
</evidence>
<dbReference type="AlphaFoldDB" id="A0A0R3QD56"/>
<protein>
    <submittedName>
        <fullName evidence="1 3">Uncharacterized protein</fullName>
    </submittedName>
</protein>
<dbReference type="Proteomes" id="UP000280834">
    <property type="component" value="Unassembled WGS sequence"/>
</dbReference>